<dbReference type="OrthoDB" id="5419608at2759"/>
<proteinExistence type="predicted"/>
<dbReference type="RefSeq" id="XP_008030384.1">
    <property type="nucleotide sequence ID" value="XM_008032193.1"/>
</dbReference>
<feature type="signal peptide" evidence="1">
    <location>
        <begin position="1"/>
        <end position="19"/>
    </location>
</feature>
<evidence type="ECO:0000313" key="2">
    <source>
        <dbReference type="EMBL" id="EOA82055.1"/>
    </source>
</evidence>
<dbReference type="HOGENOM" id="CLU_094265_0_0_1"/>
<dbReference type="eggNOG" id="ENOG502T2RY">
    <property type="taxonomic scope" value="Eukaryota"/>
</dbReference>
<feature type="chain" id="PRO_5004352758" evidence="1">
    <location>
        <begin position="20"/>
        <end position="189"/>
    </location>
</feature>
<name>R0I990_EXST2</name>
<keyword evidence="3" id="KW-1185">Reference proteome</keyword>
<accession>R0I990</accession>
<gene>
    <name evidence="2" type="ORF">SETTUDRAFT_156918</name>
</gene>
<evidence type="ECO:0000313" key="3">
    <source>
        <dbReference type="Proteomes" id="UP000016935"/>
    </source>
</evidence>
<sequence length="189" mass="18888">MRFSTVIMALGALFVGAKAQADVASDIQHSVLMALAHALPTESVSLALASPNAFASEVASCIAAGNTPDWYKALPTSVQTLLPQAYPPVVTATPTPTASPSSSAYVVKSSSVVETSTIVTPYPTAGMNSTTAKPNMIATGSPSVIVTLSPTSSGTPTTPNSPNFTGAASKLSMGAGFGAAIAIIGLLAF</sequence>
<dbReference type="EMBL" id="KB908855">
    <property type="protein sequence ID" value="EOA82055.1"/>
    <property type="molecule type" value="Genomic_DNA"/>
</dbReference>
<evidence type="ECO:0000256" key="1">
    <source>
        <dbReference type="SAM" id="SignalP"/>
    </source>
</evidence>
<keyword evidence="1" id="KW-0732">Signal</keyword>
<dbReference type="Proteomes" id="UP000016935">
    <property type="component" value="Unassembled WGS sequence"/>
</dbReference>
<reference evidence="2 3" key="2">
    <citation type="journal article" date="2013" name="PLoS Genet.">
        <title>Comparative genome structure, secondary metabolite, and effector coding capacity across Cochliobolus pathogens.</title>
        <authorList>
            <person name="Condon B.J."/>
            <person name="Leng Y."/>
            <person name="Wu D."/>
            <person name="Bushley K.E."/>
            <person name="Ohm R.A."/>
            <person name="Otillar R."/>
            <person name="Martin J."/>
            <person name="Schackwitz W."/>
            <person name="Grimwood J."/>
            <person name="MohdZainudin N."/>
            <person name="Xue C."/>
            <person name="Wang R."/>
            <person name="Manning V.A."/>
            <person name="Dhillon B."/>
            <person name="Tu Z.J."/>
            <person name="Steffenson B.J."/>
            <person name="Salamov A."/>
            <person name="Sun H."/>
            <person name="Lowry S."/>
            <person name="LaButti K."/>
            <person name="Han J."/>
            <person name="Copeland A."/>
            <person name="Lindquist E."/>
            <person name="Barry K."/>
            <person name="Schmutz J."/>
            <person name="Baker S.E."/>
            <person name="Ciuffetti L.M."/>
            <person name="Grigoriev I.V."/>
            <person name="Zhong S."/>
            <person name="Turgeon B.G."/>
        </authorList>
    </citation>
    <scope>NUCLEOTIDE SEQUENCE [LARGE SCALE GENOMIC DNA]</scope>
    <source>
        <strain evidence="3">28A</strain>
    </source>
</reference>
<dbReference type="GeneID" id="19397682"/>
<organism evidence="2 3">
    <name type="scientific">Exserohilum turcicum (strain 28A)</name>
    <name type="common">Northern leaf blight fungus</name>
    <name type="synonym">Setosphaeria turcica</name>
    <dbReference type="NCBI Taxonomy" id="671987"/>
    <lineage>
        <taxon>Eukaryota</taxon>
        <taxon>Fungi</taxon>
        <taxon>Dikarya</taxon>
        <taxon>Ascomycota</taxon>
        <taxon>Pezizomycotina</taxon>
        <taxon>Dothideomycetes</taxon>
        <taxon>Pleosporomycetidae</taxon>
        <taxon>Pleosporales</taxon>
        <taxon>Pleosporineae</taxon>
        <taxon>Pleosporaceae</taxon>
        <taxon>Exserohilum</taxon>
    </lineage>
</organism>
<protein>
    <submittedName>
        <fullName evidence="2">Uncharacterized protein</fullName>
    </submittedName>
</protein>
<dbReference type="AlphaFoldDB" id="R0I990"/>
<reference evidence="2 3" key="1">
    <citation type="journal article" date="2012" name="PLoS Pathog.">
        <title>Diverse lifestyles and strategies of plant pathogenesis encoded in the genomes of eighteen Dothideomycetes fungi.</title>
        <authorList>
            <person name="Ohm R.A."/>
            <person name="Feau N."/>
            <person name="Henrissat B."/>
            <person name="Schoch C.L."/>
            <person name="Horwitz B.A."/>
            <person name="Barry K.W."/>
            <person name="Condon B.J."/>
            <person name="Copeland A.C."/>
            <person name="Dhillon B."/>
            <person name="Glaser F."/>
            <person name="Hesse C.N."/>
            <person name="Kosti I."/>
            <person name="LaButti K."/>
            <person name="Lindquist E.A."/>
            <person name="Lucas S."/>
            <person name="Salamov A.A."/>
            <person name="Bradshaw R.E."/>
            <person name="Ciuffetti L."/>
            <person name="Hamelin R.C."/>
            <person name="Kema G.H.J."/>
            <person name="Lawrence C."/>
            <person name="Scott J.A."/>
            <person name="Spatafora J.W."/>
            <person name="Turgeon B.G."/>
            <person name="de Wit P.J.G.M."/>
            <person name="Zhong S."/>
            <person name="Goodwin S.B."/>
            <person name="Grigoriev I.V."/>
        </authorList>
    </citation>
    <scope>NUCLEOTIDE SEQUENCE [LARGE SCALE GENOMIC DNA]</scope>
    <source>
        <strain evidence="3">28A</strain>
    </source>
</reference>